<sequence length="373" mass="42905">MFKQGWPDSDFQHLVYLHSVNDSDIGDINHSNKFPAKILPIMLNEVSRRLTRFLDNPLEQTGFRPSGKIGADKATWKHRTRQFVTFTTIVPDSPKLLHAFFLGHPVVKQHTGVGVTNSITECVKIYDINRSQYFGGSFDSAYFHLNVPEKLDCYFGFEGNKRKHHDWDPLHKAGLQDIHIRKDPTFEWLVYTMKIIGEVFKVVNYGKEFEHLFSVAKEMKESGEADISFKTPKFFSETRFANHARKVYVSFREDFPAIIRTLEEVQLENMEGNSDDRKKATHASDLSDKILNKQFTVILSGLCDIYEVFGHGVNILQTVDMLPHDKFDRFHSVVIGKFNLMTASLDHATCISSHSSKGQWPTLHHDLEEIKTL</sequence>
<reference evidence="1" key="1">
    <citation type="submission" date="2020-04" db="EMBL/GenBank/DDBJ databases">
        <authorList>
            <person name="Alioto T."/>
            <person name="Alioto T."/>
            <person name="Gomez Garrido J."/>
        </authorList>
    </citation>
    <scope>NUCLEOTIDE SEQUENCE</scope>
    <source>
        <strain evidence="1">A484AB</strain>
    </source>
</reference>
<dbReference type="EMBL" id="CACRXK020000309">
    <property type="protein sequence ID" value="CAB3980646.1"/>
    <property type="molecule type" value="Genomic_DNA"/>
</dbReference>
<comment type="caution">
    <text evidence="1">The sequence shown here is derived from an EMBL/GenBank/DDBJ whole genome shotgun (WGS) entry which is preliminary data.</text>
</comment>
<evidence type="ECO:0000313" key="2">
    <source>
        <dbReference type="Proteomes" id="UP001152795"/>
    </source>
</evidence>
<organism evidence="1 2">
    <name type="scientific">Paramuricea clavata</name>
    <name type="common">Red gorgonian</name>
    <name type="synonym">Violescent sea-whip</name>
    <dbReference type="NCBI Taxonomy" id="317549"/>
    <lineage>
        <taxon>Eukaryota</taxon>
        <taxon>Metazoa</taxon>
        <taxon>Cnidaria</taxon>
        <taxon>Anthozoa</taxon>
        <taxon>Octocorallia</taxon>
        <taxon>Malacalcyonacea</taxon>
        <taxon>Plexauridae</taxon>
        <taxon>Paramuricea</taxon>
    </lineage>
</organism>
<keyword evidence="2" id="KW-1185">Reference proteome</keyword>
<name>A0A7D9HBN1_PARCT</name>
<dbReference type="Proteomes" id="UP001152795">
    <property type="component" value="Unassembled WGS sequence"/>
</dbReference>
<accession>A0A7D9HBN1</accession>
<dbReference type="AlphaFoldDB" id="A0A7D9HBN1"/>
<dbReference type="OrthoDB" id="10072349at2759"/>
<gene>
    <name evidence="1" type="ORF">PACLA_8A026906</name>
</gene>
<proteinExistence type="predicted"/>
<protein>
    <submittedName>
        <fullName evidence="1">Uncharacterized protein</fullName>
    </submittedName>
</protein>
<evidence type="ECO:0000313" key="1">
    <source>
        <dbReference type="EMBL" id="CAB3980646.1"/>
    </source>
</evidence>